<dbReference type="GO" id="GO:0016020">
    <property type="term" value="C:membrane"/>
    <property type="evidence" value="ECO:0007669"/>
    <property type="project" value="TreeGrafter"/>
</dbReference>
<dbReference type="PANTHER" id="PTHR11566">
    <property type="entry name" value="DYNAMIN"/>
    <property type="match status" value="1"/>
</dbReference>
<evidence type="ECO:0000313" key="6">
    <source>
        <dbReference type="EMBL" id="KAF7187448.1"/>
    </source>
</evidence>
<dbReference type="InterPro" id="IPR027417">
    <property type="entry name" value="P-loop_NTPase"/>
</dbReference>
<protein>
    <submittedName>
        <fullName evidence="6">Interferon-induced GTP-binding protein Mx</fullName>
    </submittedName>
</protein>
<dbReference type="Gene3D" id="3.40.50.300">
    <property type="entry name" value="P-loop containing nucleotide triphosphate hydrolases"/>
    <property type="match status" value="1"/>
</dbReference>
<dbReference type="GO" id="GO:0000266">
    <property type="term" value="P:mitochondrial fission"/>
    <property type="evidence" value="ECO:0007669"/>
    <property type="project" value="TreeGrafter"/>
</dbReference>
<dbReference type="SUPFAM" id="SSF52540">
    <property type="entry name" value="P-loop containing nucleoside triphosphate hydrolases"/>
    <property type="match status" value="1"/>
</dbReference>
<dbReference type="AlphaFoldDB" id="A0A8H6RAH6"/>
<evidence type="ECO:0000256" key="1">
    <source>
        <dbReference type="ARBA" id="ARBA00022741"/>
    </source>
</evidence>
<dbReference type="Pfam" id="PF01031">
    <property type="entry name" value="Dynamin_M"/>
    <property type="match status" value="1"/>
</dbReference>
<dbReference type="CDD" id="cd08771">
    <property type="entry name" value="DLP_1"/>
    <property type="match status" value="1"/>
</dbReference>
<dbReference type="PRINTS" id="PR00195">
    <property type="entry name" value="DYNAMIN"/>
</dbReference>
<dbReference type="GO" id="GO:0005874">
    <property type="term" value="C:microtubule"/>
    <property type="evidence" value="ECO:0007669"/>
    <property type="project" value="TreeGrafter"/>
</dbReference>
<dbReference type="GO" id="GO:0008017">
    <property type="term" value="F:microtubule binding"/>
    <property type="evidence" value="ECO:0007669"/>
    <property type="project" value="TreeGrafter"/>
</dbReference>
<keyword evidence="7" id="KW-1185">Reference proteome</keyword>
<evidence type="ECO:0000259" key="4">
    <source>
        <dbReference type="PROSITE" id="PS51388"/>
    </source>
</evidence>
<dbReference type="GO" id="GO:0016559">
    <property type="term" value="P:peroxisome fission"/>
    <property type="evidence" value="ECO:0007669"/>
    <property type="project" value="TreeGrafter"/>
</dbReference>
<reference evidence="6" key="1">
    <citation type="submission" date="2020-04" db="EMBL/GenBank/DDBJ databases">
        <title>Draft genome resource of the tomato pathogen Pseudocercospora fuligena.</title>
        <authorList>
            <person name="Zaccaron A."/>
        </authorList>
    </citation>
    <scope>NUCLEOTIDE SEQUENCE</scope>
    <source>
        <strain evidence="6">PF001</strain>
    </source>
</reference>
<feature type="region of interest" description="Disordered" evidence="3">
    <location>
        <begin position="686"/>
        <end position="777"/>
    </location>
</feature>
<feature type="compositionally biased region" description="Basic and acidic residues" evidence="3">
    <location>
        <begin position="563"/>
        <end position="573"/>
    </location>
</feature>
<dbReference type="InterPro" id="IPR020850">
    <property type="entry name" value="GED_dom"/>
</dbReference>
<feature type="domain" description="GED" evidence="4">
    <location>
        <begin position="584"/>
        <end position="675"/>
    </location>
</feature>
<dbReference type="Pfam" id="PF00350">
    <property type="entry name" value="Dynamin_N"/>
    <property type="match status" value="1"/>
</dbReference>
<name>A0A8H6RAH6_9PEZI</name>
<dbReference type="InterPro" id="IPR022812">
    <property type="entry name" value="Dynamin"/>
</dbReference>
<dbReference type="InterPro" id="IPR045063">
    <property type="entry name" value="Dynamin_N"/>
</dbReference>
<evidence type="ECO:0000256" key="3">
    <source>
        <dbReference type="SAM" id="MobiDB-lite"/>
    </source>
</evidence>
<comment type="caution">
    <text evidence="6">The sequence shown here is derived from an EMBL/GenBank/DDBJ whole genome shotgun (WGS) entry which is preliminary data.</text>
</comment>
<dbReference type="SMART" id="SM00053">
    <property type="entry name" value="DYNc"/>
    <property type="match status" value="1"/>
</dbReference>
<dbReference type="GO" id="GO:0006897">
    <property type="term" value="P:endocytosis"/>
    <property type="evidence" value="ECO:0007669"/>
    <property type="project" value="TreeGrafter"/>
</dbReference>
<keyword evidence="1" id="KW-0547">Nucleotide-binding</keyword>
<keyword evidence="2" id="KW-0342">GTP-binding</keyword>
<dbReference type="EMBL" id="JABCIY010000228">
    <property type="protein sequence ID" value="KAF7187448.1"/>
    <property type="molecule type" value="Genomic_DNA"/>
</dbReference>
<dbReference type="PROSITE" id="PS51388">
    <property type="entry name" value="GED"/>
    <property type="match status" value="1"/>
</dbReference>
<sequence>MAQDSSTSILDQLKSSEQDELMTAINELRGRHVRRGLDLPQIIVCGNQSSGKSSVLASITRVAFPVGAGTKTRFASELTMRDGNHESRRAILKPAADADDKTKSYLAEFQHSFERAEDFPKVMDAATCHLEKLHGEISFSPHMLCVEIIGPDQPHLTLVDMPGLISYGAPNKEIELIQDTVRHFMKQPESIILTVMAATDDASNQLALRLAEKYDPEKRRTMGILTKPDVPKQRSPEEKLLVDMVQKSSHDPLGWHVLRNRDFALEGATAQAVDEQEELFFQDPERLWHTLTADRRGVGALRMRLSRILFETIARSLPKLTREVHVGLQSAKEDLKKLGDPRPGRTQQLVFLNGIVMKVNSLIAEGVKGDYDDQRFFADADAKTAQAKRIRTSLVHLGKQFADGMRNAQLYHVCDNEKQANGKCVTHHTPVSTKEFRLGSELAKGCVSEGAMLRAIQKHIADDCTQTLPGEYEPKVISSVFRYQASAWEALTSRYVQCCLSACTNLFTTVLGHLTTQHTVNRIMKQIAEPKLEKCRALIEDKLEELLFSFMRARAFTRNPEYEERVGAKDKQRNSSADPVNGGPRRILNRSEALYETCLYTYVDNVCSLLVERCIVGTLEHLLSTEELFNMSDEDRAFVAAEPESQLQERIALQESITVLQMVSRVCNKYCEADYEFVNDTRVEQPSNSVEDIHQSEVPQVHRPREKTDHIAPINDALRRTSLTPQKKRRLNVPEQFSSTLTPPQTPEPASRRALQNLSPSPDSYRDPICVDSDEEL</sequence>
<dbReference type="GO" id="GO:0005525">
    <property type="term" value="F:GTP binding"/>
    <property type="evidence" value="ECO:0007669"/>
    <property type="project" value="InterPro"/>
</dbReference>
<dbReference type="InterPro" id="IPR000375">
    <property type="entry name" value="Dynamin_stalk"/>
</dbReference>
<gene>
    <name evidence="6" type="ORF">HII31_11188</name>
</gene>
<evidence type="ECO:0000313" key="7">
    <source>
        <dbReference type="Proteomes" id="UP000660729"/>
    </source>
</evidence>
<dbReference type="PROSITE" id="PS51718">
    <property type="entry name" value="G_DYNAMIN_2"/>
    <property type="match status" value="1"/>
</dbReference>
<dbReference type="InterPro" id="IPR001401">
    <property type="entry name" value="Dynamin_GTPase"/>
</dbReference>
<feature type="region of interest" description="Disordered" evidence="3">
    <location>
        <begin position="563"/>
        <end position="584"/>
    </location>
</feature>
<accession>A0A8H6RAH6</accession>
<dbReference type="OrthoDB" id="415706at2759"/>
<dbReference type="InterPro" id="IPR030381">
    <property type="entry name" value="G_DYNAMIN_dom"/>
</dbReference>
<dbReference type="GO" id="GO:0005739">
    <property type="term" value="C:mitochondrion"/>
    <property type="evidence" value="ECO:0007669"/>
    <property type="project" value="TreeGrafter"/>
</dbReference>
<feature type="domain" description="Dynamin-type G" evidence="5">
    <location>
        <begin position="36"/>
        <end position="318"/>
    </location>
</feature>
<dbReference type="PANTHER" id="PTHR11566:SF21">
    <property type="entry name" value="DYNAMIN RELATED PROTEIN 1, ISOFORM A"/>
    <property type="match status" value="1"/>
</dbReference>
<dbReference type="GO" id="GO:0003924">
    <property type="term" value="F:GTPase activity"/>
    <property type="evidence" value="ECO:0007669"/>
    <property type="project" value="InterPro"/>
</dbReference>
<dbReference type="Proteomes" id="UP000660729">
    <property type="component" value="Unassembled WGS sequence"/>
</dbReference>
<dbReference type="GO" id="GO:0048312">
    <property type="term" value="P:intracellular distribution of mitochondria"/>
    <property type="evidence" value="ECO:0007669"/>
    <property type="project" value="TreeGrafter"/>
</dbReference>
<evidence type="ECO:0000259" key="5">
    <source>
        <dbReference type="PROSITE" id="PS51718"/>
    </source>
</evidence>
<evidence type="ECO:0000256" key="2">
    <source>
        <dbReference type="ARBA" id="ARBA00023134"/>
    </source>
</evidence>
<proteinExistence type="predicted"/>
<organism evidence="6 7">
    <name type="scientific">Pseudocercospora fuligena</name>
    <dbReference type="NCBI Taxonomy" id="685502"/>
    <lineage>
        <taxon>Eukaryota</taxon>
        <taxon>Fungi</taxon>
        <taxon>Dikarya</taxon>
        <taxon>Ascomycota</taxon>
        <taxon>Pezizomycotina</taxon>
        <taxon>Dothideomycetes</taxon>
        <taxon>Dothideomycetidae</taxon>
        <taxon>Mycosphaerellales</taxon>
        <taxon>Mycosphaerellaceae</taxon>
        <taxon>Pseudocercospora</taxon>
    </lineage>
</organism>